<evidence type="ECO:0000256" key="1">
    <source>
        <dbReference type="ARBA" id="ARBA00012831"/>
    </source>
</evidence>
<keyword evidence="4" id="KW-0547">Nucleotide-binding</keyword>
<dbReference type="Gene3D" id="3.30.930.10">
    <property type="entry name" value="Bira Bifunctional Protein, Domain 2"/>
    <property type="match status" value="1"/>
</dbReference>
<evidence type="ECO:0000256" key="8">
    <source>
        <dbReference type="ARBA" id="ARBA00029731"/>
    </source>
</evidence>
<dbReference type="InterPro" id="IPR002316">
    <property type="entry name" value="Pro-tRNA-ligase_IIa"/>
</dbReference>
<dbReference type="PRINTS" id="PR01046">
    <property type="entry name" value="TRNASYNTHPRO"/>
</dbReference>
<keyword evidence="3" id="KW-0436">Ligase</keyword>
<dbReference type="SUPFAM" id="SSF55681">
    <property type="entry name" value="Class II aaRS and biotin synthetases"/>
    <property type="match status" value="1"/>
</dbReference>
<proteinExistence type="predicted"/>
<dbReference type="InterPro" id="IPR033730">
    <property type="entry name" value="ProRS_core_prok"/>
</dbReference>
<dbReference type="SUPFAM" id="SSF52954">
    <property type="entry name" value="Class II aaRS ABD-related"/>
    <property type="match status" value="1"/>
</dbReference>
<comment type="catalytic activity">
    <reaction evidence="9">
        <text>tRNA(Pro) + L-proline + ATP = L-prolyl-tRNA(Pro) + AMP + diphosphate</text>
        <dbReference type="Rhea" id="RHEA:14305"/>
        <dbReference type="Rhea" id="RHEA-COMP:9700"/>
        <dbReference type="Rhea" id="RHEA-COMP:9702"/>
        <dbReference type="ChEBI" id="CHEBI:30616"/>
        <dbReference type="ChEBI" id="CHEBI:33019"/>
        <dbReference type="ChEBI" id="CHEBI:60039"/>
        <dbReference type="ChEBI" id="CHEBI:78442"/>
        <dbReference type="ChEBI" id="CHEBI:78532"/>
        <dbReference type="ChEBI" id="CHEBI:456215"/>
        <dbReference type="EC" id="6.1.1.15"/>
    </reaction>
</comment>
<dbReference type="AlphaFoldDB" id="A0A1G2LWT7"/>
<dbReference type="GO" id="GO:0006433">
    <property type="term" value="P:prolyl-tRNA aminoacylation"/>
    <property type="evidence" value="ECO:0007669"/>
    <property type="project" value="InterPro"/>
</dbReference>
<protein>
    <recommendedName>
        <fullName evidence="2">Proline--tRNA ligase</fullName>
        <ecNumber evidence="1">6.1.1.15</ecNumber>
    </recommendedName>
    <alternativeName>
        <fullName evidence="8">Prolyl-tRNA synthetase</fullName>
    </alternativeName>
</protein>
<evidence type="ECO:0000256" key="9">
    <source>
        <dbReference type="ARBA" id="ARBA00047671"/>
    </source>
</evidence>
<dbReference type="InterPro" id="IPR002314">
    <property type="entry name" value="aa-tRNA-synt_IIb"/>
</dbReference>
<feature type="domain" description="Aminoacyl-transfer RNA synthetases class-II family profile" evidence="10">
    <location>
        <begin position="33"/>
        <end position="316"/>
    </location>
</feature>
<dbReference type="GO" id="GO:0004827">
    <property type="term" value="F:proline-tRNA ligase activity"/>
    <property type="evidence" value="ECO:0007669"/>
    <property type="project" value="UniProtKB-EC"/>
</dbReference>
<dbReference type="GO" id="GO:0005524">
    <property type="term" value="F:ATP binding"/>
    <property type="evidence" value="ECO:0007669"/>
    <property type="project" value="UniProtKB-KW"/>
</dbReference>
<evidence type="ECO:0000256" key="5">
    <source>
        <dbReference type="ARBA" id="ARBA00022840"/>
    </source>
</evidence>
<dbReference type="InterPro" id="IPR006195">
    <property type="entry name" value="aa-tRNA-synth_II"/>
</dbReference>
<evidence type="ECO:0000313" key="11">
    <source>
        <dbReference type="EMBL" id="OHA15332.1"/>
    </source>
</evidence>
<dbReference type="GO" id="GO:0005829">
    <property type="term" value="C:cytosol"/>
    <property type="evidence" value="ECO:0007669"/>
    <property type="project" value="TreeGrafter"/>
</dbReference>
<evidence type="ECO:0000256" key="7">
    <source>
        <dbReference type="ARBA" id="ARBA00023146"/>
    </source>
</evidence>
<dbReference type="Pfam" id="PF00587">
    <property type="entry name" value="tRNA-synt_2b"/>
    <property type="match status" value="1"/>
</dbReference>
<evidence type="ECO:0000256" key="2">
    <source>
        <dbReference type="ARBA" id="ARBA00019110"/>
    </source>
</evidence>
<dbReference type="EC" id="6.1.1.15" evidence="1"/>
<keyword evidence="6" id="KW-0648">Protein biosynthesis</keyword>
<dbReference type="Proteomes" id="UP000178116">
    <property type="component" value="Unassembled WGS sequence"/>
</dbReference>
<evidence type="ECO:0000313" key="12">
    <source>
        <dbReference type="Proteomes" id="UP000178116"/>
    </source>
</evidence>
<accession>A0A1G2LWT7</accession>
<dbReference type="CDD" id="cd00779">
    <property type="entry name" value="ProRS_core_prok"/>
    <property type="match status" value="1"/>
</dbReference>
<organism evidence="11 12">
    <name type="scientific">Candidatus Tagabacteria bacterium RIFCSPLOWO2_01_FULL_42_9</name>
    <dbReference type="NCBI Taxonomy" id="1802296"/>
    <lineage>
        <taxon>Bacteria</taxon>
        <taxon>Candidatus Tagaibacteriota</taxon>
    </lineage>
</organism>
<evidence type="ECO:0000256" key="4">
    <source>
        <dbReference type="ARBA" id="ARBA00022741"/>
    </source>
</evidence>
<evidence type="ECO:0000259" key="10">
    <source>
        <dbReference type="PROSITE" id="PS50862"/>
    </source>
</evidence>
<dbReference type="PANTHER" id="PTHR42753:SF2">
    <property type="entry name" value="PROLINE--TRNA LIGASE"/>
    <property type="match status" value="1"/>
</dbReference>
<dbReference type="InterPro" id="IPR045864">
    <property type="entry name" value="aa-tRNA-synth_II/BPL/LPL"/>
</dbReference>
<sequence length="418" mass="48069">MKQSQLFAKTLKNPPNDEFSQGARLLTQAGFIQKLSSGIYSFLPLGFLVLKKIENIIREEMNAVGGQELLMPALHPKEIWEESNRWSAADYLYKLKDRQKKEYVLGATHEEIIVDIARKRIFSYRDLPLALYQIQTKFRDELRAKSGLLRTKEFSMKDLYSFHADEKDFRKYYEKVKEAYFKIFTRCGFKDIIVAEAAGGIFTKEYTHEFQIPTEAGEDNIVFCPKGDYAKNREIFDKTKGDKCPVCGARLEEKRAIEAGNIFPLGTRFSEPMRLNFIDKNGEKKLVIMGCYGIGLGRVLGAAAEIHHDENGVIWPEEIAPFKIHLVLLDGESGGKRIKDMADKFYQDLRGRGIEALYDEREGKTAGEKFADADLIGIPYRIIASEKTIKQDCVEIKRRNEKKAKLIKIKDFKKRFEI</sequence>
<gene>
    <name evidence="11" type="ORF">A3A10_01910</name>
</gene>
<dbReference type="InterPro" id="IPR004154">
    <property type="entry name" value="Anticodon-bd"/>
</dbReference>
<name>A0A1G2LWT7_9BACT</name>
<reference evidence="11 12" key="1">
    <citation type="journal article" date="2016" name="Nat. Commun.">
        <title>Thousands of microbial genomes shed light on interconnected biogeochemical processes in an aquifer system.</title>
        <authorList>
            <person name="Anantharaman K."/>
            <person name="Brown C.T."/>
            <person name="Hug L.A."/>
            <person name="Sharon I."/>
            <person name="Castelle C.J."/>
            <person name="Probst A.J."/>
            <person name="Thomas B.C."/>
            <person name="Singh A."/>
            <person name="Wilkins M.J."/>
            <person name="Karaoz U."/>
            <person name="Brodie E.L."/>
            <person name="Williams K.H."/>
            <person name="Hubbard S.S."/>
            <person name="Banfield J.F."/>
        </authorList>
    </citation>
    <scope>NUCLEOTIDE SEQUENCE [LARGE SCALE GENOMIC DNA]</scope>
</reference>
<dbReference type="PANTHER" id="PTHR42753">
    <property type="entry name" value="MITOCHONDRIAL RIBOSOME PROTEIN L39/PROLYL-TRNA LIGASE FAMILY MEMBER"/>
    <property type="match status" value="1"/>
</dbReference>
<dbReference type="PROSITE" id="PS50862">
    <property type="entry name" value="AA_TRNA_LIGASE_II"/>
    <property type="match status" value="1"/>
</dbReference>
<dbReference type="EMBL" id="MHRA01000024">
    <property type="protein sequence ID" value="OHA15332.1"/>
    <property type="molecule type" value="Genomic_DNA"/>
</dbReference>
<evidence type="ECO:0000256" key="3">
    <source>
        <dbReference type="ARBA" id="ARBA00022598"/>
    </source>
</evidence>
<comment type="caution">
    <text evidence="11">The sequence shown here is derived from an EMBL/GenBank/DDBJ whole genome shotgun (WGS) entry which is preliminary data.</text>
</comment>
<dbReference type="Gene3D" id="3.40.50.800">
    <property type="entry name" value="Anticodon-binding domain"/>
    <property type="match status" value="1"/>
</dbReference>
<keyword evidence="5" id="KW-0067">ATP-binding</keyword>
<dbReference type="Pfam" id="PF03129">
    <property type="entry name" value="HGTP_anticodon"/>
    <property type="match status" value="1"/>
</dbReference>
<evidence type="ECO:0000256" key="6">
    <source>
        <dbReference type="ARBA" id="ARBA00022917"/>
    </source>
</evidence>
<keyword evidence="7" id="KW-0030">Aminoacyl-tRNA synthetase</keyword>
<dbReference type="InterPro" id="IPR050062">
    <property type="entry name" value="Pro-tRNA_synthetase"/>
</dbReference>
<dbReference type="InterPro" id="IPR036621">
    <property type="entry name" value="Anticodon-bd_dom_sf"/>
</dbReference>